<proteinExistence type="predicted"/>
<dbReference type="AlphaFoldDB" id="A0A9P9A9Z1"/>
<organism evidence="1 2">
    <name type="scientific">Plectosphaerella plurivora</name>
    <dbReference type="NCBI Taxonomy" id="936078"/>
    <lineage>
        <taxon>Eukaryota</taxon>
        <taxon>Fungi</taxon>
        <taxon>Dikarya</taxon>
        <taxon>Ascomycota</taxon>
        <taxon>Pezizomycotina</taxon>
        <taxon>Sordariomycetes</taxon>
        <taxon>Hypocreomycetidae</taxon>
        <taxon>Glomerellales</taxon>
        <taxon>Plectosphaerellaceae</taxon>
        <taxon>Plectosphaerella</taxon>
    </lineage>
</organism>
<protein>
    <submittedName>
        <fullName evidence="1">Uncharacterized protein</fullName>
    </submittedName>
</protein>
<gene>
    <name evidence="1" type="ORF">F5X68DRAFT_212606</name>
</gene>
<dbReference type="Proteomes" id="UP000770015">
    <property type="component" value="Unassembled WGS sequence"/>
</dbReference>
<name>A0A9P9A9Z1_9PEZI</name>
<evidence type="ECO:0000313" key="2">
    <source>
        <dbReference type="Proteomes" id="UP000770015"/>
    </source>
</evidence>
<keyword evidence="2" id="KW-1185">Reference proteome</keyword>
<evidence type="ECO:0000313" key="1">
    <source>
        <dbReference type="EMBL" id="KAH6680101.1"/>
    </source>
</evidence>
<dbReference type="EMBL" id="JAGSXJ010000020">
    <property type="protein sequence ID" value="KAH6680101.1"/>
    <property type="molecule type" value="Genomic_DNA"/>
</dbReference>
<dbReference type="OrthoDB" id="4191831at2759"/>
<comment type="caution">
    <text evidence="1">The sequence shown here is derived from an EMBL/GenBank/DDBJ whole genome shotgun (WGS) entry which is preliminary data.</text>
</comment>
<sequence length="346" mass="38721">MRLGNSDAVLALLIALTPNIRRLSLSPKWTVDLTYLGLVFQAALCPGHLTVGATRLPTYEDLTFVSLTPCFLVEHLFDAPEEDNILALFYLPGVEELVIPIASRSKMNWPYERPPKPTSLRSLEIHRLREQFLGPVLSVCSNLQSLHYRWLLHNGVDQPHNESPLNLTEMASNIASHCSCTLTTLRIDAATQLSPGDCDDPPLEFSGSLVPLKEMTALQKLRLPWPFVCGTLDAPFDGSIRNLAPGSLRYLQLARQLVRYEEFWWTPAELLGLIAAEMDAGLLQAVPRLEGIRTSLARTMRGVKVDGEVLQEMGRLRASHLQVEVDEPDCSVYISTRPDSQVRYHM</sequence>
<reference evidence="1" key="1">
    <citation type="journal article" date="2021" name="Nat. Commun.">
        <title>Genetic determinants of endophytism in the Arabidopsis root mycobiome.</title>
        <authorList>
            <person name="Mesny F."/>
            <person name="Miyauchi S."/>
            <person name="Thiergart T."/>
            <person name="Pickel B."/>
            <person name="Atanasova L."/>
            <person name="Karlsson M."/>
            <person name="Huettel B."/>
            <person name="Barry K.W."/>
            <person name="Haridas S."/>
            <person name="Chen C."/>
            <person name="Bauer D."/>
            <person name="Andreopoulos W."/>
            <person name="Pangilinan J."/>
            <person name="LaButti K."/>
            <person name="Riley R."/>
            <person name="Lipzen A."/>
            <person name="Clum A."/>
            <person name="Drula E."/>
            <person name="Henrissat B."/>
            <person name="Kohler A."/>
            <person name="Grigoriev I.V."/>
            <person name="Martin F.M."/>
            <person name="Hacquard S."/>
        </authorList>
    </citation>
    <scope>NUCLEOTIDE SEQUENCE</scope>
    <source>
        <strain evidence="1">MPI-SDFR-AT-0117</strain>
    </source>
</reference>
<accession>A0A9P9A9Z1</accession>